<keyword evidence="1" id="KW-1133">Transmembrane helix</keyword>
<name>A0A0L8I2L5_OCTBM</name>
<sequence>MCVINTCLADLSFLLHLGSTFLIFQLVIILSSWGMILGCKKHFKEHSTCLICLNSFLSICSSSPYFLYCFF</sequence>
<gene>
    <name evidence="2" type="ORF">OCBIM_22038912mg</name>
</gene>
<keyword evidence="1" id="KW-0812">Transmembrane</keyword>
<protein>
    <submittedName>
        <fullName evidence="2">Uncharacterized protein</fullName>
    </submittedName>
</protein>
<reference evidence="2" key="1">
    <citation type="submission" date="2015-07" db="EMBL/GenBank/DDBJ databases">
        <title>MeaNS - Measles Nucleotide Surveillance Program.</title>
        <authorList>
            <person name="Tran T."/>
            <person name="Druce J."/>
        </authorList>
    </citation>
    <scope>NUCLEOTIDE SEQUENCE</scope>
    <source>
        <strain evidence="2">UCB-OBI-ISO-001</strain>
        <tissue evidence="2">Gonad</tissue>
    </source>
</reference>
<organism evidence="2">
    <name type="scientific">Octopus bimaculoides</name>
    <name type="common">California two-spotted octopus</name>
    <dbReference type="NCBI Taxonomy" id="37653"/>
    <lineage>
        <taxon>Eukaryota</taxon>
        <taxon>Metazoa</taxon>
        <taxon>Spiralia</taxon>
        <taxon>Lophotrochozoa</taxon>
        <taxon>Mollusca</taxon>
        <taxon>Cephalopoda</taxon>
        <taxon>Coleoidea</taxon>
        <taxon>Octopodiformes</taxon>
        <taxon>Octopoda</taxon>
        <taxon>Incirrata</taxon>
        <taxon>Octopodidae</taxon>
        <taxon>Octopus</taxon>
    </lineage>
</organism>
<evidence type="ECO:0000313" key="2">
    <source>
        <dbReference type="EMBL" id="KOF95290.1"/>
    </source>
</evidence>
<dbReference type="EMBL" id="KQ416771">
    <property type="protein sequence ID" value="KOF95290.1"/>
    <property type="molecule type" value="Genomic_DNA"/>
</dbReference>
<feature type="transmembrane region" description="Helical" evidence="1">
    <location>
        <begin position="13"/>
        <end position="36"/>
    </location>
</feature>
<feature type="transmembrane region" description="Helical" evidence="1">
    <location>
        <begin position="48"/>
        <end position="68"/>
    </location>
</feature>
<accession>A0A0L8I2L5</accession>
<evidence type="ECO:0000256" key="1">
    <source>
        <dbReference type="SAM" id="Phobius"/>
    </source>
</evidence>
<proteinExistence type="predicted"/>
<dbReference type="AlphaFoldDB" id="A0A0L8I2L5"/>
<keyword evidence="1" id="KW-0472">Membrane</keyword>